<gene>
    <name evidence="3" type="ORF">PoB_001411800</name>
</gene>
<sequence>MNTLTSSGKIGLVRGFAFPDSLSCFQKGIKTRKTLVALGLGLLIVVSVIHLTIHGAPNTAASSMAEKSQSYIFKNFHRPRLKILVVSYMRSGSTLCGNILQAHPGVFYVYEPLLYLWDHYVPGKNHYKNLTLRRRAKAMWRDSKPVIPRPLDFLSYMFRCNVTAYNLDFLTNVAHSKAFVESDCVQIIEKTNVLNVTKQCAQGVFERCQASKAIAQKAVRLTLAEGSQLLHEDPSIRLVHLVRDPRGVLLSRMRFNKKMTGEMHKNYTAICHRMLVDLKASKRLNKEHWGNT</sequence>
<dbReference type="Proteomes" id="UP000735302">
    <property type="component" value="Unassembled WGS sequence"/>
</dbReference>
<organism evidence="3 4">
    <name type="scientific">Plakobranchus ocellatus</name>
    <dbReference type="NCBI Taxonomy" id="259542"/>
    <lineage>
        <taxon>Eukaryota</taxon>
        <taxon>Metazoa</taxon>
        <taxon>Spiralia</taxon>
        <taxon>Lophotrochozoa</taxon>
        <taxon>Mollusca</taxon>
        <taxon>Gastropoda</taxon>
        <taxon>Heterobranchia</taxon>
        <taxon>Euthyneura</taxon>
        <taxon>Panpulmonata</taxon>
        <taxon>Sacoglossa</taxon>
        <taxon>Placobranchoidea</taxon>
        <taxon>Plakobranchidae</taxon>
        <taxon>Plakobranchus</taxon>
    </lineage>
</organism>
<dbReference type="Pfam" id="PF00685">
    <property type="entry name" value="Sulfotransfer_1"/>
    <property type="match status" value="1"/>
</dbReference>
<dbReference type="InterPro" id="IPR051135">
    <property type="entry name" value="Gal/GlcNAc/GalNAc_ST"/>
</dbReference>
<dbReference type="AlphaFoldDB" id="A0AAV3YZ05"/>
<dbReference type="SUPFAM" id="SSF52540">
    <property type="entry name" value="P-loop containing nucleoside triphosphate hydrolases"/>
    <property type="match status" value="1"/>
</dbReference>
<keyword evidence="1" id="KW-0812">Transmembrane</keyword>
<dbReference type="PANTHER" id="PTHR10704">
    <property type="entry name" value="CARBOHYDRATE SULFOTRANSFERASE"/>
    <property type="match status" value="1"/>
</dbReference>
<dbReference type="InterPro" id="IPR000863">
    <property type="entry name" value="Sulfotransferase_dom"/>
</dbReference>
<dbReference type="GO" id="GO:0006044">
    <property type="term" value="P:N-acetylglucosamine metabolic process"/>
    <property type="evidence" value="ECO:0007669"/>
    <property type="project" value="TreeGrafter"/>
</dbReference>
<name>A0AAV3YZ05_9GAST</name>
<accession>A0AAV3YZ05</accession>
<protein>
    <submittedName>
        <fullName evidence="3">Carbohydrate sulfotransferase 1</fullName>
    </submittedName>
</protein>
<keyword evidence="1" id="KW-0472">Membrane</keyword>
<keyword evidence="1" id="KW-1133">Transmembrane helix</keyword>
<reference evidence="3 4" key="1">
    <citation type="journal article" date="2021" name="Elife">
        <title>Chloroplast acquisition without the gene transfer in kleptoplastic sea slugs, Plakobranchus ocellatus.</title>
        <authorList>
            <person name="Maeda T."/>
            <person name="Takahashi S."/>
            <person name="Yoshida T."/>
            <person name="Shimamura S."/>
            <person name="Takaki Y."/>
            <person name="Nagai Y."/>
            <person name="Toyoda A."/>
            <person name="Suzuki Y."/>
            <person name="Arimoto A."/>
            <person name="Ishii H."/>
            <person name="Satoh N."/>
            <person name="Nishiyama T."/>
            <person name="Hasebe M."/>
            <person name="Maruyama T."/>
            <person name="Minagawa J."/>
            <person name="Obokata J."/>
            <person name="Shigenobu S."/>
        </authorList>
    </citation>
    <scope>NUCLEOTIDE SEQUENCE [LARGE SCALE GENOMIC DNA]</scope>
</reference>
<proteinExistence type="predicted"/>
<dbReference type="InterPro" id="IPR027417">
    <property type="entry name" value="P-loop_NTPase"/>
</dbReference>
<evidence type="ECO:0000313" key="4">
    <source>
        <dbReference type="Proteomes" id="UP000735302"/>
    </source>
</evidence>
<feature type="transmembrane region" description="Helical" evidence="1">
    <location>
        <begin position="35"/>
        <end position="53"/>
    </location>
</feature>
<dbReference type="PANTHER" id="PTHR10704:SF44">
    <property type="entry name" value="LD35051P-RELATED"/>
    <property type="match status" value="1"/>
</dbReference>
<comment type="caution">
    <text evidence="3">The sequence shown here is derived from an EMBL/GenBank/DDBJ whole genome shotgun (WGS) entry which is preliminary data.</text>
</comment>
<dbReference type="Gene3D" id="3.40.50.300">
    <property type="entry name" value="P-loop containing nucleotide triphosphate hydrolases"/>
    <property type="match status" value="1"/>
</dbReference>
<dbReference type="EMBL" id="BLXT01001760">
    <property type="protein sequence ID" value="GFN87612.1"/>
    <property type="molecule type" value="Genomic_DNA"/>
</dbReference>
<feature type="domain" description="Sulfotransferase" evidence="2">
    <location>
        <begin position="82"/>
        <end position="281"/>
    </location>
</feature>
<dbReference type="GO" id="GO:0006790">
    <property type="term" value="P:sulfur compound metabolic process"/>
    <property type="evidence" value="ECO:0007669"/>
    <property type="project" value="TreeGrafter"/>
</dbReference>
<evidence type="ECO:0000256" key="1">
    <source>
        <dbReference type="SAM" id="Phobius"/>
    </source>
</evidence>
<evidence type="ECO:0000313" key="3">
    <source>
        <dbReference type="EMBL" id="GFN87612.1"/>
    </source>
</evidence>
<dbReference type="GO" id="GO:0001517">
    <property type="term" value="F:N-acetylglucosamine 6-O-sulfotransferase activity"/>
    <property type="evidence" value="ECO:0007669"/>
    <property type="project" value="TreeGrafter"/>
</dbReference>
<keyword evidence="4" id="KW-1185">Reference proteome</keyword>
<evidence type="ECO:0000259" key="2">
    <source>
        <dbReference type="Pfam" id="PF00685"/>
    </source>
</evidence>